<comment type="caution">
    <text evidence="3">The sequence shown here is derived from an EMBL/GenBank/DDBJ whole genome shotgun (WGS) entry which is preliminary data.</text>
</comment>
<dbReference type="InterPro" id="IPR012338">
    <property type="entry name" value="Beta-lactam/transpept-like"/>
</dbReference>
<dbReference type="Pfam" id="PF00144">
    <property type="entry name" value="Beta-lactamase"/>
    <property type="match status" value="1"/>
</dbReference>
<organism evidence="3 4">
    <name type="scientific">Erythrobacter rubeus</name>
    <dbReference type="NCBI Taxonomy" id="2760803"/>
    <lineage>
        <taxon>Bacteria</taxon>
        <taxon>Pseudomonadati</taxon>
        <taxon>Pseudomonadota</taxon>
        <taxon>Alphaproteobacteria</taxon>
        <taxon>Sphingomonadales</taxon>
        <taxon>Erythrobacteraceae</taxon>
        <taxon>Erythrobacter/Porphyrobacter group</taxon>
        <taxon>Erythrobacter</taxon>
    </lineage>
</organism>
<dbReference type="PANTHER" id="PTHR43283">
    <property type="entry name" value="BETA-LACTAMASE-RELATED"/>
    <property type="match status" value="1"/>
</dbReference>
<evidence type="ECO:0000259" key="2">
    <source>
        <dbReference type="Pfam" id="PF00144"/>
    </source>
</evidence>
<dbReference type="EMBL" id="JACXLC010000001">
    <property type="protein sequence ID" value="MBD2841446.1"/>
    <property type="molecule type" value="Genomic_DNA"/>
</dbReference>
<feature type="signal peptide" evidence="1">
    <location>
        <begin position="1"/>
        <end position="20"/>
    </location>
</feature>
<dbReference type="Proteomes" id="UP000635384">
    <property type="component" value="Unassembled WGS sequence"/>
</dbReference>
<keyword evidence="1" id="KW-0732">Signal</keyword>
<reference evidence="3 4" key="1">
    <citation type="submission" date="2020-09" db="EMBL/GenBank/DDBJ databases">
        <authorList>
            <person name="Yoon J.-W."/>
        </authorList>
    </citation>
    <scope>NUCLEOTIDE SEQUENCE [LARGE SCALE GENOMIC DNA]</scope>
    <source>
        <strain evidence="3 4">KMU-140</strain>
    </source>
</reference>
<keyword evidence="4" id="KW-1185">Reference proteome</keyword>
<accession>A0ABR8KLW4</accession>
<dbReference type="Gene3D" id="3.40.710.10">
    <property type="entry name" value="DD-peptidase/beta-lactamase superfamily"/>
    <property type="match status" value="1"/>
</dbReference>
<dbReference type="InterPro" id="IPR050789">
    <property type="entry name" value="Diverse_Enzym_Activities"/>
</dbReference>
<dbReference type="InterPro" id="IPR001466">
    <property type="entry name" value="Beta-lactam-related"/>
</dbReference>
<evidence type="ECO:0000313" key="4">
    <source>
        <dbReference type="Proteomes" id="UP000635384"/>
    </source>
</evidence>
<evidence type="ECO:0000313" key="3">
    <source>
        <dbReference type="EMBL" id="MBD2841446.1"/>
    </source>
</evidence>
<name>A0ABR8KLW4_9SPHN</name>
<dbReference type="PANTHER" id="PTHR43283:SF7">
    <property type="entry name" value="BETA-LACTAMASE-RELATED DOMAIN-CONTAINING PROTEIN"/>
    <property type="match status" value="1"/>
</dbReference>
<gene>
    <name evidence="3" type="ORF">IB285_04140</name>
</gene>
<proteinExistence type="predicted"/>
<dbReference type="GO" id="GO:0016787">
    <property type="term" value="F:hydrolase activity"/>
    <property type="evidence" value="ECO:0007669"/>
    <property type="project" value="UniProtKB-KW"/>
</dbReference>
<keyword evidence="3" id="KW-0378">Hydrolase</keyword>
<dbReference type="SUPFAM" id="SSF56601">
    <property type="entry name" value="beta-lactamase/transpeptidase-like"/>
    <property type="match status" value="1"/>
</dbReference>
<sequence>MKNTMLAAVAALTLAIPAAAQSSQDQLDARYDRALAAGYKALFLCSAMAAWQEAEQIRTPEQIMQWDLAGIDPDYAPYIAELPVQEYRHERWEKVEHVAVSWADDMPPRVASVGGASNCTLKPIGETFDTDELFVVQPDADRGEFLRRFAKPDLTEEDVVEPDPALGGVFARYMGDVNALDAPRSTAMIVTKGGQTIGTSYADGYNAQSPQRTWSVAKSLAATWIGAVLHNTDHDVNEIAIRGLRPEDPRSQITIDHMLRMASGRYSDTPGNRTDPIYWGGSTVHERARSWPVIHPPGTVFRYANNDTLMAVRALDGIAAASPEDVFRSIGMTNTHVETDTNNHYILSSQVWTTARDLVKLGQLYLDDGVLPDGQRLLKEGWVDYVSSPSGPQPEGRPFGYGASFWLLNNSEGVPADTYAAMGNRGQFVVIVPSRDVVIVRRGEDPSGTRFDIAAFTRDLLAAIE</sequence>
<feature type="domain" description="Beta-lactamase-related" evidence="2">
    <location>
        <begin position="185"/>
        <end position="441"/>
    </location>
</feature>
<protein>
    <submittedName>
        <fullName evidence="3">Serine hydrolase</fullName>
    </submittedName>
</protein>
<evidence type="ECO:0000256" key="1">
    <source>
        <dbReference type="SAM" id="SignalP"/>
    </source>
</evidence>
<feature type="chain" id="PRO_5047485012" evidence="1">
    <location>
        <begin position="21"/>
        <end position="465"/>
    </location>
</feature>
<dbReference type="RefSeq" id="WP_190786988.1">
    <property type="nucleotide sequence ID" value="NZ_JACXLC010000001.1"/>
</dbReference>